<keyword evidence="6" id="KW-0472">Membrane</keyword>
<dbReference type="PANTHER" id="PTHR30026:SF22">
    <property type="entry name" value="OUTER MEMBRANE EFFLUX PROTEIN"/>
    <property type="match status" value="1"/>
</dbReference>
<comment type="similarity">
    <text evidence="2">Belongs to the outer membrane factor (OMF) (TC 1.B.17) family.</text>
</comment>
<dbReference type="GO" id="GO:0015288">
    <property type="term" value="F:porin activity"/>
    <property type="evidence" value="ECO:0007669"/>
    <property type="project" value="TreeGrafter"/>
</dbReference>
<sequence length="495" mass="54631">MVMTHELPTISRPRCATLLLACTAIYAALALPAPVWAESLEQAMSSAYAVNPGLKAERSRYEAINQGIWTARSNFLPTITGNYVGEHSAFRSDRDNDSDRAFFHELGVTLSQPLFQGFSAVNRLNQAHEEAVSGRNQLIGTEQTLLFNTADAYLRVVRDRCVLAHLKKYVGVVQREVRGARARYESGDGTRTDIEQALARLAEAQGNRDQAVGDLEASVALYERLTGQEPGKIGWPAVPGSLKPNGLEDGINIAYQNNPQIRAATADARAARYAARASVGDMLPRVDLESSWSNGYRGNLGNRDEEDFRLGVRVTAPFFTGGRNIAAVRTAKFTAAQQEFELDDIQQIIRENVTRAYKQEAASRLRAAASKRAIGANRRAVKGLQVEFESGQRSLLDVLDGERELLTSQVDYERARYDAMIAEFFLLASIGRLAPSNFSIIEELPPAVPRLVPEFNNWTLRLEPSETELAEAQFAIAEPLPPDTVIQAQTLEPIR</sequence>
<evidence type="ECO:0000313" key="8">
    <source>
        <dbReference type="EMBL" id="TWI85904.1"/>
    </source>
</evidence>
<dbReference type="InterPro" id="IPR010130">
    <property type="entry name" value="T1SS_OMP_TolC"/>
</dbReference>
<keyword evidence="4" id="KW-1134">Transmembrane beta strand</keyword>
<protein>
    <submittedName>
        <fullName evidence="8">Outer membrane protein</fullName>
    </submittedName>
</protein>
<reference evidence="8 9" key="1">
    <citation type="submission" date="2019-07" db="EMBL/GenBank/DDBJ databases">
        <title>Genomic Encyclopedia of Archaeal and Bacterial Type Strains, Phase II (KMG-II): from individual species to whole genera.</title>
        <authorList>
            <person name="Goeker M."/>
        </authorList>
    </citation>
    <scope>NUCLEOTIDE SEQUENCE [LARGE SCALE GENOMIC DNA]</scope>
    <source>
        <strain evidence="8 9">ATCC BAA-252</strain>
    </source>
</reference>
<dbReference type="Pfam" id="PF02321">
    <property type="entry name" value="OEP"/>
    <property type="match status" value="2"/>
</dbReference>
<dbReference type="InterPro" id="IPR003423">
    <property type="entry name" value="OMP_efflux"/>
</dbReference>
<name>A0A562SYD7_9HYPH</name>
<evidence type="ECO:0000256" key="3">
    <source>
        <dbReference type="ARBA" id="ARBA00022448"/>
    </source>
</evidence>
<evidence type="ECO:0000256" key="7">
    <source>
        <dbReference type="ARBA" id="ARBA00023237"/>
    </source>
</evidence>
<dbReference type="AlphaFoldDB" id="A0A562SYD7"/>
<dbReference type="Proteomes" id="UP000320593">
    <property type="component" value="Unassembled WGS sequence"/>
</dbReference>
<evidence type="ECO:0000313" key="9">
    <source>
        <dbReference type="Proteomes" id="UP000320593"/>
    </source>
</evidence>
<accession>A0A562SYD7</accession>
<comment type="subcellular location">
    <subcellularLocation>
        <location evidence="1">Cell outer membrane</location>
    </subcellularLocation>
</comment>
<evidence type="ECO:0000256" key="1">
    <source>
        <dbReference type="ARBA" id="ARBA00004442"/>
    </source>
</evidence>
<evidence type="ECO:0000256" key="5">
    <source>
        <dbReference type="ARBA" id="ARBA00022692"/>
    </source>
</evidence>
<dbReference type="SUPFAM" id="SSF56954">
    <property type="entry name" value="Outer membrane efflux proteins (OEP)"/>
    <property type="match status" value="1"/>
</dbReference>
<keyword evidence="7" id="KW-0998">Cell outer membrane</keyword>
<dbReference type="NCBIfam" id="TIGR01844">
    <property type="entry name" value="type_I_sec_TolC"/>
    <property type="match status" value="1"/>
</dbReference>
<evidence type="ECO:0000256" key="4">
    <source>
        <dbReference type="ARBA" id="ARBA00022452"/>
    </source>
</evidence>
<dbReference type="EMBL" id="VLLF01000006">
    <property type="protein sequence ID" value="TWI85904.1"/>
    <property type="molecule type" value="Genomic_DNA"/>
</dbReference>
<evidence type="ECO:0000256" key="6">
    <source>
        <dbReference type="ARBA" id="ARBA00023136"/>
    </source>
</evidence>
<comment type="caution">
    <text evidence="8">The sequence shown here is derived from an EMBL/GenBank/DDBJ whole genome shotgun (WGS) entry which is preliminary data.</text>
</comment>
<keyword evidence="9" id="KW-1185">Reference proteome</keyword>
<dbReference type="PANTHER" id="PTHR30026">
    <property type="entry name" value="OUTER MEMBRANE PROTEIN TOLC"/>
    <property type="match status" value="1"/>
</dbReference>
<dbReference type="Gene3D" id="1.20.1600.10">
    <property type="entry name" value="Outer membrane efflux proteins (OEP)"/>
    <property type="match status" value="1"/>
</dbReference>
<evidence type="ECO:0000256" key="2">
    <source>
        <dbReference type="ARBA" id="ARBA00007613"/>
    </source>
</evidence>
<keyword evidence="5" id="KW-0812">Transmembrane</keyword>
<proteinExistence type="inferred from homology"/>
<dbReference type="InterPro" id="IPR051906">
    <property type="entry name" value="TolC-like"/>
</dbReference>
<keyword evidence="3" id="KW-0813">Transport</keyword>
<dbReference type="GO" id="GO:0009279">
    <property type="term" value="C:cell outer membrane"/>
    <property type="evidence" value="ECO:0007669"/>
    <property type="project" value="UniProtKB-SubCell"/>
</dbReference>
<dbReference type="GO" id="GO:1990281">
    <property type="term" value="C:efflux pump complex"/>
    <property type="evidence" value="ECO:0007669"/>
    <property type="project" value="TreeGrafter"/>
</dbReference>
<dbReference type="GO" id="GO:0015562">
    <property type="term" value="F:efflux transmembrane transporter activity"/>
    <property type="evidence" value="ECO:0007669"/>
    <property type="project" value="InterPro"/>
</dbReference>
<gene>
    <name evidence="8" type="ORF">JM93_02611</name>
</gene>
<organism evidence="8 9">
    <name type="scientific">Roseibium hamelinense</name>
    <dbReference type="NCBI Taxonomy" id="150831"/>
    <lineage>
        <taxon>Bacteria</taxon>
        <taxon>Pseudomonadati</taxon>
        <taxon>Pseudomonadota</taxon>
        <taxon>Alphaproteobacteria</taxon>
        <taxon>Hyphomicrobiales</taxon>
        <taxon>Stappiaceae</taxon>
        <taxon>Roseibium</taxon>
    </lineage>
</organism>